<dbReference type="Pfam" id="PF01652">
    <property type="entry name" value="IF4E"/>
    <property type="match status" value="1"/>
</dbReference>
<keyword evidence="4 6" id="KW-0694">RNA-binding</keyword>
<evidence type="ECO:0000256" key="3">
    <source>
        <dbReference type="ARBA" id="ARBA00022845"/>
    </source>
</evidence>
<sequence length="681" mass="73748">MDALLVTTPPESSIFPESLDTDWEISAFNPPDHLGTPVGSGSDPGGCPDSSSTVELEDEVSTIKKKTSGATNTNNRVAVEPSDRIVKLEHTKNEVGQADNSACNDKPESPIGIPEGSTIGRPAGHAVPEANRLGITSDTANPSPTGWVDEPGSPDNRIDRFPAAKPANSPAEPEHESGEVDDSAFTIHPVNGDGGAEINKGQDNLFTNIDNNPSADDFRSARVCQRGTVSGPNDRANVEGYDRDERVYDDERSSISRIVDYLFEIGASIAGAPYTASGDNHDIPTNGHVSPITTQKLSPIIPETIDNKVHHVEVGHSTAKCEEYPSAASGMSGNGNGSMNNASSGPQPMHGPVIPGPIKRWSDSAGYEVSTGRPENNLVAPGNIEPEKIPDDTNNETFIIVSTDISTIPRASEKPAADSSDSSDGYSTNGEDLDTNHDAWDSRLLVASQGPLTPSSTISSPQDEELPGFENELEREEGLEERITVFHDAVRFNVKHPLINKWTLWYTKPPSGKSGESWSDLLREIQSFDSVEEFWAIYNNVPTPSTLPNKSDYQLFKFGIRPEWEDPNNKRGGRFSFMFRERHNIDTQWLDVLLATIGETMEPEGVSEVQGVVANMRKGFTRISCWTRTTGTGWGDMDRLATLGKHFKAILRLKNGENVDFAAHDESASAGSARARASFSI</sequence>
<dbReference type="GO" id="GO:0006417">
    <property type="term" value="P:regulation of translation"/>
    <property type="evidence" value="ECO:0007669"/>
    <property type="project" value="UniProtKB-KW"/>
</dbReference>
<feature type="compositionally biased region" description="Polar residues" evidence="7">
    <location>
        <begin position="201"/>
        <end position="214"/>
    </location>
</feature>
<evidence type="ECO:0000256" key="7">
    <source>
        <dbReference type="SAM" id="MobiDB-lite"/>
    </source>
</evidence>
<dbReference type="InterPro" id="IPR023398">
    <property type="entry name" value="TIF_eIF4e-like"/>
</dbReference>
<organism evidence="8 9">
    <name type="scientific">Tuber aestivum</name>
    <name type="common">summer truffle</name>
    <dbReference type="NCBI Taxonomy" id="59557"/>
    <lineage>
        <taxon>Eukaryota</taxon>
        <taxon>Fungi</taxon>
        <taxon>Dikarya</taxon>
        <taxon>Ascomycota</taxon>
        <taxon>Pezizomycotina</taxon>
        <taxon>Pezizomycetes</taxon>
        <taxon>Pezizales</taxon>
        <taxon>Tuberaceae</taxon>
        <taxon>Tuber</taxon>
    </lineage>
</organism>
<feature type="region of interest" description="Disordered" evidence="7">
    <location>
        <begin position="450"/>
        <end position="475"/>
    </location>
</feature>
<feature type="region of interest" description="Disordered" evidence="7">
    <location>
        <begin position="329"/>
        <end position="349"/>
    </location>
</feature>
<evidence type="ECO:0000256" key="6">
    <source>
        <dbReference type="RuleBase" id="RU004374"/>
    </source>
</evidence>
<evidence type="ECO:0000256" key="5">
    <source>
        <dbReference type="ARBA" id="ARBA00022917"/>
    </source>
</evidence>
<accession>A0A292PLR1</accession>
<protein>
    <submittedName>
        <fullName evidence="8">Uncharacterized protein</fullName>
    </submittedName>
</protein>
<evidence type="ECO:0000256" key="4">
    <source>
        <dbReference type="ARBA" id="ARBA00022884"/>
    </source>
</evidence>
<dbReference type="SUPFAM" id="SSF55418">
    <property type="entry name" value="eIF4e-like"/>
    <property type="match status" value="1"/>
</dbReference>
<dbReference type="PANTHER" id="PTHR11960:SF8">
    <property type="entry name" value="EUKARYOTIC TRANSLATION INITIATION FACTOR 4E1-RELATED"/>
    <property type="match status" value="1"/>
</dbReference>
<keyword evidence="2 6" id="KW-0396">Initiation factor</keyword>
<gene>
    <name evidence="8" type="ORF">GSTUAT00008491001</name>
</gene>
<dbReference type="GO" id="GO:0003743">
    <property type="term" value="F:translation initiation factor activity"/>
    <property type="evidence" value="ECO:0007669"/>
    <property type="project" value="UniProtKB-KW"/>
</dbReference>
<keyword evidence="5 6" id="KW-0648">Protein biosynthesis</keyword>
<evidence type="ECO:0000313" key="8">
    <source>
        <dbReference type="EMBL" id="CUS07430.1"/>
    </source>
</evidence>
<evidence type="ECO:0000313" key="9">
    <source>
        <dbReference type="Proteomes" id="UP001412239"/>
    </source>
</evidence>
<feature type="region of interest" description="Disordered" evidence="7">
    <location>
        <begin position="364"/>
        <end position="392"/>
    </location>
</feature>
<evidence type="ECO:0000256" key="1">
    <source>
        <dbReference type="ARBA" id="ARBA00009860"/>
    </source>
</evidence>
<proteinExistence type="inferred from homology"/>
<keyword evidence="9" id="KW-1185">Reference proteome</keyword>
<name>A0A292PLR1_9PEZI</name>
<dbReference type="Proteomes" id="UP001412239">
    <property type="component" value="Unassembled WGS sequence"/>
</dbReference>
<feature type="region of interest" description="Disordered" evidence="7">
    <location>
        <begin position="409"/>
        <end position="435"/>
    </location>
</feature>
<feature type="region of interest" description="Disordered" evidence="7">
    <location>
        <begin position="29"/>
        <end position="53"/>
    </location>
</feature>
<dbReference type="AlphaFoldDB" id="A0A292PLR1"/>
<feature type="compositionally biased region" description="Polar residues" evidence="7">
    <location>
        <begin position="450"/>
        <end position="461"/>
    </location>
</feature>
<comment type="similarity">
    <text evidence="1 6">Belongs to the eukaryotic initiation factor 4E family.</text>
</comment>
<keyword evidence="3" id="KW-0810">Translation regulation</keyword>
<feature type="compositionally biased region" description="Acidic residues" evidence="7">
    <location>
        <begin position="462"/>
        <end position="475"/>
    </location>
</feature>
<dbReference type="Gene3D" id="3.30.760.10">
    <property type="entry name" value="RNA Cap, Translation Initiation Factor Eif4e"/>
    <property type="match status" value="1"/>
</dbReference>
<dbReference type="InterPro" id="IPR001040">
    <property type="entry name" value="TIF_eIF_4E"/>
</dbReference>
<dbReference type="GO" id="GO:0016281">
    <property type="term" value="C:eukaryotic translation initiation factor 4F complex"/>
    <property type="evidence" value="ECO:0007669"/>
    <property type="project" value="TreeGrafter"/>
</dbReference>
<feature type="compositionally biased region" description="Polar residues" evidence="7">
    <location>
        <begin position="134"/>
        <end position="144"/>
    </location>
</feature>
<dbReference type="PANTHER" id="PTHR11960">
    <property type="entry name" value="EUKARYOTIC TRANSLATION INITIATION FACTOR 4E RELATED"/>
    <property type="match status" value="1"/>
</dbReference>
<dbReference type="GO" id="GO:0000340">
    <property type="term" value="F:RNA 7-methylguanosine cap binding"/>
    <property type="evidence" value="ECO:0007669"/>
    <property type="project" value="TreeGrafter"/>
</dbReference>
<feature type="region of interest" description="Disordered" evidence="7">
    <location>
        <begin position="95"/>
        <end position="217"/>
    </location>
</feature>
<feature type="compositionally biased region" description="Low complexity" evidence="7">
    <location>
        <begin position="329"/>
        <end position="345"/>
    </location>
</feature>
<reference evidence="8" key="1">
    <citation type="submission" date="2015-10" db="EMBL/GenBank/DDBJ databases">
        <authorList>
            <person name="Regsiter A."/>
            <person name="william w."/>
        </authorList>
    </citation>
    <scope>NUCLEOTIDE SEQUENCE</scope>
    <source>
        <strain evidence="8">Montdore</strain>
    </source>
</reference>
<evidence type="ECO:0000256" key="2">
    <source>
        <dbReference type="ARBA" id="ARBA00022540"/>
    </source>
</evidence>
<dbReference type="EMBL" id="LN891209">
    <property type="protein sequence ID" value="CUS07430.1"/>
    <property type="molecule type" value="Genomic_DNA"/>
</dbReference>
<feature type="compositionally biased region" description="Low complexity" evidence="7">
    <location>
        <begin position="39"/>
        <end position="52"/>
    </location>
</feature>